<sequence length="61" mass="7228">MNQDHAFANCWMHQRSTSYARQDVVEFPHIMFLVQCYHNQIHSRIQVPKQLPSSVVNSLCR</sequence>
<accession>A0ACC0RRU9</accession>
<protein>
    <submittedName>
        <fullName evidence="1">Uncharacterized protein</fullName>
    </submittedName>
</protein>
<keyword evidence="2" id="KW-1185">Reference proteome</keyword>
<dbReference type="Proteomes" id="UP000006729">
    <property type="component" value="Chromosome 17"/>
</dbReference>
<dbReference type="EMBL" id="CM009306">
    <property type="protein sequence ID" value="KAI9379789.1"/>
    <property type="molecule type" value="Genomic_DNA"/>
</dbReference>
<proteinExistence type="predicted"/>
<organism evidence="1 2">
    <name type="scientific">Populus trichocarpa</name>
    <name type="common">Western balsam poplar</name>
    <name type="synonym">Populus balsamifera subsp. trichocarpa</name>
    <dbReference type="NCBI Taxonomy" id="3694"/>
    <lineage>
        <taxon>Eukaryota</taxon>
        <taxon>Viridiplantae</taxon>
        <taxon>Streptophyta</taxon>
        <taxon>Embryophyta</taxon>
        <taxon>Tracheophyta</taxon>
        <taxon>Spermatophyta</taxon>
        <taxon>Magnoliopsida</taxon>
        <taxon>eudicotyledons</taxon>
        <taxon>Gunneridae</taxon>
        <taxon>Pentapetalae</taxon>
        <taxon>rosids</taxon>
        <taxon>fabids</taxon>
        <taxon>Malpighiales</taxon>
        <taxon>Salicaceae</taxon>
        <taxon>Saliceae</taxon>
        <taxon>Populus</taxon>
    </lineage>
</organism>
<reference evidence="1 2" key="1">
    <citation type="journal article" date="2006" name="Science">
        <title>The genome of black cottonwood, Populus trichocarpa (Torr. &amp; Gray).</title>
        <authorList>
            <person name="Tuskan G.A."/>
            <person name="Difazio S."/>
            <person name="Jansson S."/>
            <person name="Bohlmann J."/>
            <person name="Grigoriev I."/>
            <person name="Hellsten U."/>
            <person name="Putnam N."/>
            <person name="Ralph S."/>
            <person name="Rombauts S."/>
            <person name="Salamov A."/>
            <person name="Schein J."/>
            <person name="Sterck L."/>
            <person name="Aerts A."/>
            <person name="Bhalerao R.R."/>
            <person name="Bhalerao R.P."/>
            <person name="Blaudez D."/>
            <person name="Boerjan W."/>
            <person name="Brun A."/>
            <person name="Brunner A."/>
            <person name="Busov V."/>
            <person name="Campbell M."/>
            <person name="Carlson J."/>
            <person name="Chalot M."/>
            <person name="Chapman J."/>
            <person name="Chen G.L."/>
            <person name="Cooper D."/>
            <person name="Coutinho P.M."/>
            <person name="Couturier J."/>
            <person name="Covert S."/>
            <person name="Cronk Q."/>
            <person name="Cunningham R."/>
            <person name="Davis J."/>
            <person name="Degroeve S."/>
            <person name="Dejardin A."/>
            <person name="Depamphilis C."/>
            <person name="Detter J."/>
            <person name="Dirks B."/>
            <person name="Dubchak I."/>
            <person name="Duplessis S."/>
            <person name="Ehlting J."/>
            <person name="Ellis B."/>
            <person name="Gendler K."/>
            <person name="Goodstein D."/>
            <person name="Gribskov M."/>
            <person name="Grimwood J."/>
            <person name="Groover A."/>
            <person name="Gunter L."/>
            <person name="Hamberger B."/>
            <person name="Heinze B."/>
            <person name="Helariutta Y."/>
            <person name="Henrissat B."/>
            <person name="Holligan D."/>
            <person name="Holt R."/>
            <person name="Huang W."/>
            <person name="Islam-Faridi N."/>
            <person name="Jones S."/>
            <person name="Jones-Rhoades M."/>
            <person name="Jorgensen R."/>
            <person name="Joshi C."/>
            <person name="Kangasjarvi J."/>
            <person name="Karlsson J."/>
            <person name="Kelleher C."/>
            <person name="Kirkpatrick R."/>
            <person name="Kirst M."/>
            <person name="Kohler A."/>
            <person name="Kalluri U."/>
            <person name="Larimer F."/>
            <person name="Leebens-Mack J."/>
            <person name="Leple J.C."/>
            <person name="Locascio P."/>
            <person name="Lou Y."/>
            <person name="Lucas S."/>
            <person name="Martin F."/>
            <person name="Montanini B."/>
            <person name="Napoli C."/>
            <person name="Nelson D.R."/>
            <person name="Nelson C."/>
            <person name="Nieminen K."/>
            <person name="Nilsson O."/>
            <person name="Pereda V."/>
            <person name="Peter G."/>
            <person name="Philippe R."/>
            <person name="Pilate G."/>
            <person name="Poliakov A."/>
            <person name="Razumovskaya J."/>
            <person name="Richardson P."/>
            <person name="Rinaldi C."/>
            <person name="Ritland K."/>
            <person name="Rouze P."/>
            <person name="Ryaboy D."/>
            <person name="Schmutz J."/>
            <person name="Schrader J."/>
            <person name="Segerman B."/>
            <person name="Shin H."/>
            <person name="Siddiqui A."/>
            <person name="Sterky F."/>
            <person name="Terry A."/>
            <person name="Tsai C.J."/>
            <person name="Uberbacher E."/>
            <person name="Unneberg P."/>
            <person name="Vahala J."/>
            <person name="Wall K."/>
            <person name="Wessler S."/>
            <person name="Yang G."/>
            <person name="Yin T."/>
            <person name="Douglas C."/>
            <person name="Marra M."/>
            <person name="Sandberg G."/>
            <person name="Van de Peer Y."/>
            <person name="Rokhsar D."/>
        </authorList>
    </citation>
    <scope>NUCLEOTIDE SEQUENCE [LARGE SCALE GENOMIC DNA]</scope>
    <source>
        <strain evidence="2">cv. Nisqually</strain>
    </source>
</reference>
<gene>
    <name evidence="1" type="ORF">POPTR_017G143760v4</name>
</gene>
<evidence type="ECO:0000313" key="2">
    <source>
        <dbReference type="Proteomes" id="UP000006729"/>
    </source>
</evidence>
<comment type="caution">
    <text evidence="1">The sequence shown here is derived from an EMBL/GenBank/DDBJ whole genome shotgun (WGS) entry which is preliminary data.</text>
</comment>
<evidence type="ECO:0000313" key="1">
    <source>
        <dbReference type="EMBL" id="KAI9379789.1"/>
    </source>
</evidence>
<name>A0ACC0RRU9_POPTR</name>